<reference evidence="10 11" key="1">
    <citation type="submission" date="2022-03" db="EMBL/GenBank/DDBJ databases">
        <authorList>
            <person name="Koch H."/>
        </authorList>
    </citation>
    <scope>NUCLEOTIDE SEQUENCE [LARGE SCALE GENOMIC DNA]</scope>
    <source>
        <strain evidence="10 11">G1</strain>
    </source>
</reference>
<dbReference type="RefSeq" id="WP_305731771.1">
    <property type="nucleotide sequence ID" value="NZ_OW150024.1"/>
</dbReference>
<evidence type="ECO:0000256" key="3">
    <source>
        <dbReference type="ARBA" id="ARBA00022448"/>
    </source>
</evidence>
<keyword evidence="8" id="KW-0050">Antiport</keyword>
<dbReference type="InterPro" id="IPR007208">
    <property type="entry name" value="MrpF/PhaF-like"/>
</dbReference>
<evidence type="ECO:0000313" key="10">
    <source>
        <dbReference type="EMBL" id="CAH2030904.1"/>
    </source>
</evidence>
<dbReference type="PANTHER" id="PTHR34702">
    <property type="entry name" value="NA(+)/H(+) ANTIPORTER SUBUNIT F1"/>
    <property type="match status" value="1"/>
</dbReference>
<organism evidence="10 11">
    <name type="scientific">Trichlorobacter ammonificans</name>
    <dbReference type="NCBI Taxonomy" id="2916410"/>
    <lineage>
        <taxon>Bacteria</taxon>
        <taxon>Pseudomonadati</taxon>
        <taxon>Thermodesulfobacteriota</taxon>
        <taxon>Desulfuromonadia</taxon>
        <taxon>Geobacterales</taxon>
        <taxon>Geobacteraceae</taxon>
        <taxon>Trichlorobacter</taxon>
    </lineage>
</organism>
<keyword evidence="7 8" id="KW-0472">Membrane</keyword>
<evidence type="ECO:0000256" key="9">
    <source>
        <dbReference type="SAM" id="Phobius"/>
    </source>
</evidence>
<keyword evidence="3 8" id="KW-0813">Transport</keyword>
<dbReference type="PIRSF" id="PIRSF028784">
    <property type="entry name" value="MrpF"/>
    <property type="match status" value="1"/>
</dbReference>
<keyword evidence="8" id="KW-0406">Ion transport</keyword>
<feature type="transmembrane region" description="Helical" evidence="9">
    <location>
        <begin position="36"/>
        <end position="56"/>
    </location>
</feature>
<dbReference type="Proteomes" id="UP001295463">
    <property type="component" value="Chromosome"/>
</dbReference>
<evidence type="ECO:0000256" key="1">
    <source>
        <dbReference type="ARBA" id="ARBA00004651"/>
    </source>
</evidence>
<evidence type="ECO:0000256" key="7">
    <source>
        <dbReference type="ARBA" id="ARBA00023136"/>
    </source>
</evidence>
<evidence type="ECO:0000313" key="11">
    <source>
        <dbReference type="Proteomes" id="UP001295463"/>
    </source>
</evidence>
<evidence type="ECO:0000256" key="2">
    <source>
        <dbReference type="ARBA" id="ARBA00009212"/>
    </source>
</evidence>
<keyword evidence="5 9" id="KW-0812">Transmembrane</keyword>
<feature type="transmembrane region" description="Helical" evidence="9">
    <location>
        <begin position="6"/>
        <end position="24"/>
    </location>
</feature>
<keyword evidence="4 8" id="KW-1003">Cell membrane</keyword>
<comment type="subcellular location">
    <subcellularLocation>
        <location evidence="1 8">Cell membrane</location>
        <topology evidence="1 8">Multi-pass membrane protein</topology>
    </subcellularLocation>
</comment>
<feature type="transmembrane region" description="Helical" evidence="9">
    <location>
        <begin position="62"/>
        <end position="84"/>
    </location>
</feature>
<name>A0ABN8HJ62_9BACT</name>
<keyword evidence="11" id="KW-1185">Reference proteome</keyword>
<protein>
    <submittedName>
        <fullName evidence="10">Multisubunit sodium/proton antiporter, MrpF subunit</fullName>
    </submittedName>
</protein>
<dbReference type="PANTHER" id="PTHR34702:SF1">
    <property type="entry name" value="NA(+)_H(+) ANTIPORTER SUBUNIT F"/>
    <property type="match status" value="1"/>
</dbReference>
<comment type="similarity">
    <text evidence="2 8">Belongs to the CPA3 antiporters (TC 2.A.63) subunit F family.</text>
</comment>
<evidence type="ECO:0000256" key="6">
    <source>
        <dbReference type="ARBA" id="ARBA00022989"/>
    </source>
</evidence>
<dbReference type="NCBIfam" id="NF009243">
    <property type="entry name" value="PRK12599.1-2"/>
    <property type="match status" value="1"/>
</dbReference>
<dbReference type="Pfam" id="PF04066">
    <property type="entry name" value="MrpF_PhaF"/>
    <property type="match status" value="1"/>
</dbReference>
<evidence type="ECO:0000256" key="5">
    <source>
        <dbReference type="ARBA" id="ARBA00022692"/>
    </source>
</evidence>
<proteinExistence type="inferred from homology"/>
<accession>A0ABN8HJ62</accession>
<gene>
    <name evidence="10" type="ORF">GEAMG1_1090</name>
</gene>
<evidence type="ECO:0000256" key="4">
    <source>
        <dbReference type="ARBA" id="ARBA00022475"/>
    </source>
</evidence>
<dbReference type="EMBL" id="OW150024">
    <property type="protein sequence ID" value="CAH2030904.1"/>
    <property type="molecule type" value="Genomic_DNA"/>
</dbReference>
<evidence type="ECO:0000256" key="8">
    <source>
        <dbReference type="PIRNR" id="PIRNR028784"/>
    </source>
</evidence>
<sequence length="91" mass="9851">MKLTAYCTHFILPLLGVGLLVTFIRVVRGPSLPDRVVALDLMATFIIAISAVYSVVSDEPSYLDAAVVLALITFLGTVAFAYYLQRRSGNA</sequence>
<keyword evidence="6 9" id="KW-1133">Transmembrane helix</keyword>